<evidence type="ECO:0000313" key="1">
    <source>
        <dbReference type="EMBL" id="MBB3965476.1"/>
    </source>
</evidence>
<dbReference type="PANTHER" id="PTHR33639:SF2">
    <property type="entry name" value="DUF393 DOMAIN-CONTAINING PROTEIN"/>
    <property type="match status" value="1"/>
</dbReference>
<comment type="caution">
    <text evidence="1">The sequence shown here is derived from an EMBL/GenBank/DDBJ whole genome shotgun (WGS) entry which is preliminary data.</text>
</comment>
<dbReference type="Proteomes" id="UP000582090">
    <property type="component" value="Unassembled WGS sequence"/>
</dbReference>
<dbReference type="InterPro" id="IPR007263">
    <property type="entry name" value="DCC1-like"/>
</dbReference>
<dbReference type="PANTHER" id="PTHR33639">
    <property type="entry name" value="THIOL-DISULFIDE OXIDOREDUCTASE DCC"/>
    <property type="match status" value="1"/>
</dbReference>
<accession>A0A7W6CS57</accession>
<sequence>MRPDYSYRQDAAVPDFPDDKPLIVFDGECVFCSAWVRFVLKHDKRERYRFVAAQTPLGAALYRHYGLDERDYETNILIEGGRAYFKSDGTIRMVAGLGAPWSAVTISRLLPRAIADRLYAFVARNRLRISGRRATCFVPTPAQRDRFLG</sequence>
<dbReference type="Pfam" id="PF04134">
    <property type="entry name" value="DCC1-like"/>
    <property type="match status" value="1"/>
</dbReference>
<gene>
    <name evidence="1" type="ORF">GGQ67_003149</name>
</gene>
<dbReference type="RefSeq" id="WP_183901036.1">
    <property type="nucleotide sequence ID" value="NZ_JACIDW010000010.1"/>
</dbReference>
<protein>
    <submittedName>
        <fullName evidence="1">Putative DCC family thiol-disulfide oxidoreductase YuxK</fullName>
    </submittedName>
</protein>
<proteinExistence type="predicted"/>
<keyword evidence="2" id="KW-1185">Reference proteome</keyword>
<dbReference type="AlphaFoldDB" id="A0A7W6CS57"/>
<dbReference type="EMBL" id="JACIDW010000010">
    <property type="protein sequence ID" value="MBB3965476.1"/>
    <property type="molecule type" value="Genomic_DNA"/>
</dbReference>
<dbReference type="GO" id="GO:0015035">
    <property type="term" value="F:protein-disulfide reductase activity"/>
    <property type="evidence" value="ECO:0007669"/>
    <property type="project" value="InterPro"/>
</dbReference>
<name>A0A7W6CS57_9HYPH</name>
<evidence type="ECO:0000313" key="2">
    <source>
        <dbReference type="Proteomes" id="UP000582090"/>
    </source>
</evidence>
<dbReference type="InterPro" id="IPR052927">
    <property type="entry name" value="DCC_oxidoreductase"/>
</dbReference>
<organism evidence="1 2">
    <name type="scientific">Rhizobium metallidurans</name>
    <dbReference type="NCBI Taxonomy" id="1265931"/>
    <lineage>
        <taxon>Bacteria</taxon>
        <taxon>Pseudomonadati</taxon>
        <taxon>Pseudomonadota</taxon>
        <taxon>Alphaproteobacteria</taxon>
        <taxon>Hyphomicrobiales</taxon>
        <taxon>Rhizobiaceae</taxon>
        <taxon>Rhizobium/Agrobacterium group</taxon>
        <taxon>Rhizobium</taxon>
    </lineage>
</organism>
<reference evidence="1 2" key="1">
    <citation type="submission" date="2020-08" db="EMBL/GenBank/DDBJ databases">
        <title>Genomic Encyclopedia of Type Strains, Phase IV (KMG-IV): sequencing the most valuable type-strain genomes for metagenomic binning, comparative biology and taxonomic classification.</title>
        <authorList>
            <person name="Goeker M."/>
        </authorList>
    </citation>
    <scope>NUCLEOTIDE SEQUENCE [LARGE SCALE GENOMIC DNA]</scope>
    <source>
        <strain evidence="1 2">DSM 26575</strain>
    </source>
</reference>